<dbReference type="InterPro" id="IPR051828">
    <property type="entry name" value="HAD-like_hydrolase_domain"/>
</dbReference>
<sequence>MSCRTWWEKVILDTFHCAGITGVDQKQLQRVCTILYEKFATPEPYRVYPESQDTLLALAQRGIKLGIISNSDDRTEHLIKELGLGSYMDFIIISALEGIEKPSHGIFEKALRLAGTSPQQALHVGDDYQNDYQGPILVGMHALLIDRKANTSSCNSTKDSPLCISNLTQVLDWV</sequence>
<dbReference type="SUPFAM" id="SSF56784">
    <property type="entry name" value="HAD-like"/>
    <property type="match status" value="1"/>
</dbReference>
<dbReference type="Proteomes" id="UP001150925">
    <property type="component" value="Unassembled WGS sequence"/>
</dbReference>
<dbReference type="PANTHER" id="PTHR46191:SF2">
    <property type="entry name" value="HALOACID DEHALOGENASE-LIKE HYDROLASE DOMAIN-CONTAINING PROTEIN 3"/>
    <property type="match status" value="1"/>
</dbReference>
<accession>A0A9W8AR67</accession>
<dbReference type="Gene3D" id="3.40.50.1000">
    <property type="entry name" value="HAD superfamily/HAD-like"/>
    <property type="match status" value="1"/>
</dbReference>
<gene>
    <name evidence="1" type="primary">HDHD3</name>
    <name evidence="1" type="ORF">IWQ62_005338</name>
</gene>
<dbReference type="OrthoDB" id="444127at2759"/>
<keyword evidence="1" id="KW-0378">Hydrolase</keyword>
<dbReference type="InterPro" id="IPR023214">
    <property type="entry name" value="HAD_sf"/>
</dbReference>
<name>A0A9W8AR67_9FUNG</name>
<organism evidence="1 2">
    <name type="scientific">Dispira parvispora</name>
    <dbReference type="NCBI Taxonomy" id="1520584"/>
    <lineage>
        <taxon>Eukaryota</taxon>
        <taxon>Fungi</taxon>
        <taxon>Fungi incertae sedis</taxon>
        <taxon>Zoopagomycota</taxon>
        <taxon>Kickxellomycotina</taxon>
        <taxon>Dimargaritomycetes</taxon>
        <taxon>Dimargaritales</taxon>
        <taxon>Dimargaritaceae</taxon>
        <taxon>Dispira</taxon>
    </lineage>
</organism>
<dbReference type="NCBIfam" id="TIGR01549">
    <property type="entry name" value="HAD-SF-IA-v1"/>
    <property type="match status" value="1"/>
</dbReference>
<evidence type="ECO:0000313" key="2">
    <source>
        <dbReference type="Proteomes" id="UP001150925"/>
    </source>
</evidence>
<protein>
    <submittedName>
        <fullName evidence="1">Haloacid dehalogenase-like hydrolase domain-containing protein 3</fullName>
    </submittedName>
</protein>
<dbReference type="InterPro" id="IPR036412">
    <property type="entry name" value="HAD-like_sf"/>
</dbReference>
<keyword evidence="2" id="KW-1185">Reference proteome</keyword>
<dbReference type="EMBL" id="JANBPY010002156">
    <property type="protein sequence ID" value="KAJ1956277.1"/>
    <property type="molecule type" value="Genomic_DNA"/>
</dbReference>
<dbReference type="CDD" id="cd16415">
    <property type="entry name" value="HAD_dREG-2_like"/>
    <property type="match status" value="1"/>
</dbReference>
<reference evidence="1" key="1">
    <citation type="submission" date="2022-07" db="EMBL/GenBank/DDBJ databases">
        <title>Phylogenomic reconstructions and comparative analyses of Kickxellomycotina fungi.</title>
        <authorList>
            <person name="Reynolds N.K."/>
            <person name="Stajich J.E."/>
            <person name="Barry K."/>
            <person name="Grigoriev I.V."/>
            <person name="Crous P."/>
            <person name="Smith M.E."/>
        </authorList>
    </citation>
    <scope>NUCLEOTIDE SEQUENCE</scope>
    <source>
        <strain evidence="1">RSA 1196</strain>
    </source>
</reference>
<dbReference type="Pfam" id="PF00702">
    <property type="entry name" value="Hydrolase"/>
    <property type="match status" value="1"/>
</dbReference>
<dbReference type="GO" id="GO:0016791">
    <property type="term" value="F:phosphatase activity"/>
    <property type="evidence" value="ECO:0007669"/>
    <property type="project" value="UniProtKB-ARBA"/>
</dbReference>
<dbReference type="PANTHER" id="PTHR46191">
    <property type="match status" value="1"/>
</dbReference>
<evidence type="ECO:0000313" key="1">
    <source>
        <dbReference type="EMBL" id="KAJ1956277.1"/>
    </source>
</evidence>
<dbReference type="AlphaFoldDB" id="A0A9W8AR67"/>
<proteinExistence type="predicted"/>
<comment type="caution">
    <text evidence="1">The sequence shown here is derived from an EMBL/GenBank/DDBJ whole genome shotgun (WGS) entry which is preliminary data.</text>
</comment>
<dbReference type="InterPro" id="IPR006439">
    <property type="entry name" value="HAD-SF_hydro_IA"/>
</dbReference>